<comment type="caution">
    <text evidence="1">The sequence shown here is derived from an EMBL/GenBank/DDBJ whole genome shotgun (WGS) entry which is preliminary data.</text>
</comment>
<gene>
    <name evidence="1" type="ORF">AT728_15100</name>
</gene>
<evidence type="ECO:0000313" key="2">
    <source>
        <dbReference type="Proteomes" id="UP000054804"/>
    </source>
</evidence>
<dbReference type="EMBL" id="LOCL01000034">
    <property type="protein sequence ID" value="KUF17178.1"/>
    <property type="molecule type" value="Genomic_DNA"/>
</dbReference>
<evidence type="ECO:0000313" key="1">
    <source>
        <dbReference type="EMBL" id="KUF17178.1"/>
    </source>
</evidence>
<dbReference type="AlphaFoldDB" id="A0A0W7X351"/>
<keyword evidence="2" id="KW-1185">Reference proteome</keyword>
<dbReference type="STRING" id="1765722.AT728_15100"/>
<organism evidence="1 2">
    <name type="scientific">Streptomyces silvensis</name>
    <dbReference type="NCBI Taxonomy" id="1765722"/>
    <lineage>
        <taxon>Bacteria</taxon>
        <taxon>Bacillati</taxon>
        <taxon>Actinomycetota</taxon>
        <taxon>Actinomycetes</taxon>
        <taxon>Kitasatosporales</taxon>
        <taxon>Streptomycetaceae</taxon>
        <taxon>Streptomyces</taxon>
    </lineage>
</organism>
<sequence length="173" mass="18410">MDDGQWVTAVSRIGDPGVRAALVVQCGLDWVRPHRLGLRNAVDEALIDAQSRADAAPQITRVLLHNLPAAVGDGPEGKAMARSFAEWNHRLAAYAALLSVPPPRVERLIIEGGEAGASLPDMVDVLVDGCWSDAPRTETVLRIVSSPGVTTPLTSYDVNLDGPFSDADPSVHM</sequence>
<proteinExistence type="predicted"/>
<name>A0A0W7X351_9ACTN</name>
<protein>
    <submittedName>
        <fullName evidence="1">Uncharacterized protein</fullName>
    </submittedName>
</protein>
<accession>A0A0W7X351</accession>
<dbReference type="Proteomes" id="UP000054804">
    <property type="component" value="Unassembled WGS sequence"/>
</dbReference>
<reference evidence="1 2" key="1">
    <citation type="submission" date="2015-12" db="EMBL/GenBank/DDBJ databases">
        <title>Draft genome sequence of Streptomyces silvensis ATCC 53525, a producer of novel hormone antagonists.</title>
        <authorList>
            <person name="Johnston C.W."/>
            <person name="Li Y."/>
            <person name="Magarvey N.A."/>
        </authorList>
    </citation>
    <scope>NUCLEOTIDE SEQUENCE [LARGE SCALE GENOMIC DNA]</scope>
    <source>
        <strain evidence="1 2">ATCC 53525</strain>
    </source>
</reference>
<dbReference type="RefSeq" id="WP_058848441.1">
    <property type="nucleotide sequence ID" value="NZ_LOCL01000034.1"/>
</dbReference>